<evidence type="ECO:0000313" key="2">
    <source>
        <dbReference type="Proteomes" id="UP001304419"/>
    </source>
</evidence>
<evidence type="ECO:0000313" key="1">
    <source>
        <dbReference type="EMBL" id="WOX27426.1"/>
    </source>
</evidence>
<dbReference type="Proteomes" id="UP001304419">
    <property type="component" value="Chromosome 1"/>
</dbReference>
<name>A0ABZ0M6Y1_9GAMM</name>
<accession>A0ABZ0M6Y1</accession>
<sequence>MVLFSCLTFILFLLFPALWWLVAIVFAVAGYCSWQTVLSRTPKAGTVLMLPKENFIEIQSQTINFKGQLIGATIWFDSQIALKIMDANQAKQQVFLTRQAIPEADWRLLCRTTLQAK</sequence>
<reference evidence="1 2" key="1">
    <citation type="submission" date="2023-10" db="EMBL/GenBank/DDBJ databases">
        <title>To unveil natural product biosynthetic capacity in Pseudoalteromonas.</title>
        <authorList>
            <person name="Wang J."/>
        </authorList>
    </citation>
    <scope>NUCLEOTIDE SEQUENCE [LARGE SCALE GENOMIC DNA]</scope>
    <source>
        <strain evidence="1 2">DSM 15914</strain>
    </source>
</reference>
<dbReference type="Pfam" id="PF07254">
    <property type="entry name" value="Cpta_toxin"/>
    <property type="match status" value="1"/>
</dbReference>
<dbReference type="RefSeq" id="WP_308373255.1">
    <property type="nucleotide sequence ID" value="NZ_CP137578.1"/>
</dbReference>
<dbReference type="EMBL" id="CP137578">
    <property type="protein sequence ID" value="WOX27426.1"/>
    <property type="molecule type" value="Genomic_DNA"/>
</dbReference>
<keyword evidence="2" id="KW-1185">Reference proteome</keyword>
<organism evidence="1 2">
    <name type="scientific">Pseudoalteromonas maricaloris</name>
    <dbReference type="NCBI Taxonomy" id="184924"/>
    <lineage>
        <taxon>Bacteria</taxon>
        <taxon>Pseudomonadati</taxon>
        <taxon>Pseudomonadota</taxon>
        <taxon>Gammaproteobacteria</taxon>
        <taxon>Alteromonadales</taxon>
        <taxon>Pseudoalteromonadaceae</taxon>
        <taxon>Pseudoalteromonas</taxon>
    </lineage>
</organism>
<dbReference type="InterPro" id="IPR009883">
    <property type="entry name" value="YgfX"/>
</dbReference>
<protein>
    <submittedName>
        <fullName evidence="1">Protein YgfX</fullName>
    </submittedName>
</protein>
<proteinExistence type="predicted"/>
<gene>
    <name evidence="1" type="ORF">R5H13_12215</name>
</gene>